<proteinExistence type="predicted"/>
<accession>A0A8K0KJ00</accession>
<evidence type="ECO:0000313" key="1">
    <source>
        <dbReference type="EMBL" id="KAG8235907.1"/>
    </source>
</evidence>
<organism evidence="1 2">
    <name type="scientific">Ladona fulva</name>
    <name type="common">Scarce chaser dragonfly</name>
    <name type="synonym">Libellula fulva</name>
    <dbReference type="NCBI Taxonomy" id="123851"/>
    <lineage>
        <taxon>Eukaryota</taxon>
        <taxon>Metazoa</taxon>
        <taxon>Ecdysozoa</taxon>
        <taxon>Arthropoda</taxon>
        <taxon>Hexapoda</taxon>
        <taxon>Insecta</taxon>
        <taxon>Pterygota</taxon>
        <taxon>Palaeoptera</taxon>
        <taxon>Odonata</taxon>
        <taxon>Epiprocta</taxon>
        <taxon>Anisoptera</taxon>
        <taxon>Libelluloidea</taxon>
        <taxon>Libellulidae</taxon>
        <taxon>Ladona</taxon>
    </lineage>
</organism>
<dbReference type="EMBL" id="KZ308964">
    <property type="protein sequence ID" value="KAG8235907.1"/>
    <property type="molecule type" value="Genomic_DNA"/>
</dbReference>
<dbReference type="OrthoDB" id="10065579at2759"/>
<evidence type="ECO:0000313" key="2">
    <source>
        <dbReference type="Proteomes" id="UP000792457"/>
    </source>
</evidence>
<sequence length="72" mass="8206">MAATTAELYSIPKEAFSECFQQWWHHWQTCVESQGYYFEGASAHRCIIYGSIASPMGNLGENFSPPKYIPKL</sequence>
<gene>
    <name evidence="1" type="ORF">J437_LFUL010137</name>
</gene>
<name>A0A8K0KJ00_LADFU</name>
<protein>
    <submittedName>
        <fullName evidence="1">Uncharacterized protein</fullName>
    </submittedName>
</protein>
<dbReference type="AlphaFoldDB" id="A0A8K0KJ00"/>
<comment type="caution">
    <text evidence="1">The sequence shown here is derived from an EMBL/GenBank/DDBJ whole genome shotgun (WGS) entry which is preliminary data.</text>
</comment>
<dbReference type="Proteomes" id="UP000792457">
    <property type="component" value="Unassembled WGS sequence"/>
</dbReference>
<reference evidence="1" key="1">
    <citation type="submission" date="2013-04" db="EMBL/GenBank/DDBJ databases">
        <authorList>
            <person name="Qu J."/>
            <person name="Murali S.C."/>
            <person name="Bandaranaike D."/>
            <person name="Bellair M."/>
            <person name="Blankenburg K."/>
            <person name="Chao H."/>
            <person name="Dinh H."/>
            <person name="Doddapaneni H."/>
            <person name="Downs B."/>
            <person name="Dugan-Rocha S."/>
            <person name="Elkadiri S."/>
            <person name="Gnanaolivu R.D."/>
            <person name="Hernandez B."/>
            <person name="Javaid M."/>
            <person name="Jayaseelan J.C."/>
            <person name="Lee S."/>
            <person name="Li M."/>
            <person name="Ming W."/>
            <person name="Munidasa M."/>
            <person name="Muniz J."/>
            <person name="Nguyen L."/>
            <person name="Ongeri F."/>
            <person name="Osuji N."/>
            <person name="Pu L.-L."/>
            <person name="Puazo M."/>
            <person name="Qu C."/>
            <person name="Quiroz J."/>
            <person name="Raj R."/>
            <person name="Weissenberger G."/>
            <person name="Xin Y."/>
            <person name="Zou X."/>
            <person name="Han Y."/>
            <person name="Richards S."/>
            <person name="Worley K."/>
            <person name="Muzny D."/>
            <person name="Gibbs R."/>
        </authorList>
    </citation>
    <scope>NUCLEOTIDE SEQUENCE</scope>
    <source>
        <strain evidence="1">Sampled in the wild</strain>
    </source>
</reference>
<keyword evidence="2" id="KW-1185">Reference proteome</keyword>
<reference evidence="1" key="2">
    <citation type="submission" date="2017-10" db="EMBL/GenBank/DDBJ databases">
        <title>Ladona fulva Genome sequencing and assembly.</title>
        <authorList>
            <person name="Murali S."/>
            <person name="Richards S."/>
            <person name="Bandaranaike D."/>
            <person name="Bellair M."/>
            <person name="Blankenburg K."/>
            <person name="Chao H."/>
            <person name="Dinh H."/>
            <person name="Doddapaneni H."/>
            <person name="Dugan-Rocha S."/>
            <person name="Elkadiri S."/>
            <person name="Gnanaolivu R."/>
            <person name="Hernandez B."/>
            <person name="Skinner E."/>
            <person name="Javaid M."/>
            <person name="Lee S."/>
            <person name="Li M."/>
            <person name="Ming W."/>
            <person name="Munidasa M."/>
            <person name="Muniz J."/>
            <person name="Nguyen L."/>
            <person name="Hughes D."/>
            <person name="Osuji N."/>
            <person name="Pu L.-L."/>
            <person name="Puazo M."/>
            <person name="Qu C."/>
            <person name="Quiroz J."/>
            <person name="Raj R."/>
            <person name="Weissenberger G."/>
            <person name="Xin Y."/>
            <person name="Zou X."/>
            <person name="Han Y."/>
            <person name="Worley K."/>
            <person name="Muzny D."/>
            <person name="Gibbs R."/>
        </authorList>
    </citation>
    <scope>NUCLEOTIDE SEQUENCE</scope>
    <source>
        <strain evidence="1">Sampled in the wild</strain>
    </source>
</reference>